<evidence type="ECO:0000256" key="7">
    <source>
        <dbReference type="SAM" id="Phobius"/>
    </source>
</evidence>
<dbReference type="CDD" id="cd17324">
    <property type="entry name" value="MFS_NepI_like"/>
    <property type="match status" value="1"/>
</dbReference>
<organism evidence="9 10">
    <name type="scientific">Bacillus thuringiensis</name>
    <dbReference type="NCBI Taxonomy" id="1428"/>
    <lineage>
        <taxon>Bacteria</taxon>
        <taxon>Bacillati</taxon>
        <taxon>Bacillota</taxon>
        <taxon>Bacilli</taxon>
        <taxon>Bacillales</taxon>
        <taxon>Bacillaceae</taxon>
        <taxon>Bacillus</taxon>
        <taxon>Bacillus cereus group</taxon>
    </lineage>
</organism>
<keyword evidence="3" id="KW-1003">Cell membrane</keyword>
<dbReference type="RefSeq" id="WP_001139228.1">
    <property type="nucleotide sequence ID" value="NZ_CP021061.1"/>
</dbReference>
<feature type="transmembrane region" description="Helical" evidence="7">
    <location>
        <begin position="352"/>
        <end position="374"/>
    </location>
</feature>
<feature type="transmembrane region" description="Helical" evidence="7">
    <location>
        <begin position="237"/>
        <end position="255"/>
    </location>
</feature>
<dbReference type="InterPro" id="IPR011701">
    <property type="entry name" value="MFS"/>
</dbReference>
<evidence type="ECO:0000256" key="4">
    <source>
        <dbReference type="ARBA" id="ARBA00022692"/>
    </source>
</evidence>
<feature type="transmembrane region" description="Helical" evidence="7">
    <location>
        <begin position="289"/>
        <end position="309"/>
    </location>
</feature>
<evidence type="ECO:0000256" key="5">
    <source>
        <dbReference type="ARBA" id="ARBA00022989"/>
    </source>
</evidence>
<reference evidence="9 10" key="1">
    <citation type="submission" date="2017-04" db="EMBL/GenBank/DDBJ databases">
        <title>Complete Genome Sequence of Bacillus thuringiensis type Strain ATCC 10792.</title>
        <authorList>
            <person name="Oh D.-H."/>
            <person name="Park B.-J."/>
            <person name="Shuai W."/>
            <person name="Chelliah R."/>
        </authorList>
    </citation>
    <scope>NUCLEOTIDE SEQUENCE [LARGE SCALE GENOMIC DNA]</scope>
    <source>
        <strain evidence="9 10">ATCC 10792</strain>
    </source>
</reference>
<dbReference type="PANTHER" id="PTHR43124:SF8">
    <property type="entry name" value="INNER MEMBRANE TRANSPORT PROTEIN YDHP"/>
    <property type="match status" value="1"/>
</dbReference>
<feature type="transmembrane region" description="Helical" evidence="7">
    <location>
        <begin position="262"/>
        <end position="283"/>
    </location>
</feature>
<protein>
    <submittedName>
        <fullName evidence="9">MFS transporter</fullName>
    </submittedName>
</protein>
<dbReference type="EMBL" id="CP021061">
    <property type="protein sequence ID" value="ARP58484.1"/>
    <property type="molecule type" value="Genomic_DNA"/>
</dbReference>
<feature type="transmembrane region" description="Helical" evidence="7">
    <location>
        <begin position="199"/>
        <end position="222"/>
    </location>
</feature>
<evidence type="ECO:0000259" key="8">
    <source>
        <dbReference type="PROSITE" id="PS50850"/>
    </source>
</evidence>
<feature type="transmembrane region" description="Helical" evidence="7">
    <location>
        <begin position="70"/>
        <end position="89"/>
    </location>
</feature>
<keyword evidence="2" id="KW-0813">Transport</keyword>
<dbReference type="InterPro" id="IPR036259">
    <property type="entry name" value="MFS_trans_sf"/>
</dbReference>
<dbReference type="GO" id="GO:0022857">
    <property type="term" value="F:transmembrane transporter activity"/>
    <property type="evidence" value="ECO:0007669"/>
    <property type="project" value="InterPro"/>
</dbReference>
<dbReference type="GO" id="GO:0005886">
    <property type="term" value="C:plasma membrane"/>
    <property type="evidence" value="ECO:0007669"/>
    <property type="project" value="UniProtKB-SubCell"/>
</dbReference>
<dbReference type="Gene3D" id="1.20.1250.20">
    <property type="entry name" value="MFS general substrate transporter like domains"/>
    <property type="match status" value="2"/>
</dbReference>
<dbReference type="InterPro" id="IPR020846">
    <property type="entry name" value="MFS_dom"/>
</dbReference>
<keyword evidence="6 7" id="KW-0472">Membrane</keyword>
<evidence type="ECO:0000256" key="1">
    <source>
        <dbReference type="ARBA" id="ARBA00004651"/>
    </source>
</evidence>
<feature type="transmembrane region" description="Helical" evidence="7">
    <location>
        <begin position="321"/>
        <end position="346"/>
    </location>
</feature>
<feature type="transmembrane region" description="Helical" evidence="7">
    <location>
        <begin position="42"/>
        <end position="63"/>
    </location>
</feature>
<feature type="transmembrane region" description="Helical" evidence="7">
    <location>
        <begin position="95"/>
        <end position="119"/>
    </location>
</feature>
<dbReference type="AlphaFoldDB" id="A0A1W6WPH9"/>
<comment type="subcellular location">
    <subcellularLocation>
        <location evidence="1">Cell membrane</location>
        <topology evidence="1">Multi-pass membrane protein</topology>
    </subcellularLocation>
</comment>
<evidence type="ECO:0000256" key="2">
    <source>
        <dbReference type="ARBA" id="ARBA00022448"/>
    </source>
</evidence>
<dbReference type="GeneID" id="67467463"/>
<dbReference type="InterPro" id="IPR050189">
    <property type="entry name" value="MFS_Efflux_Transporters"/>
</dbReference>
<feature type="transmembrane region" description="Helical" evidence="7">
    <location>
        <begin position="160"/>
        <end position="178"/>
    </location>
</feature>
<dbReference type="PROSITE" id="PS50850">
    <property type="entry name" value="MFS"/>
    <property type="match status" value="1"/>
</dbReference>
<name>A0A1W6WPH9_BACTU</name>
<sequence length="380" mass="40447">MPSIIYLLALAIFCMTTSEFMVAGMMNELALAFQVPVSSIGYLISAYAGAMVIGGPILTAILLRMRSKQALLFLMFIFLIGQSLGAIAWNYDIMMISRIITGIASASAFGVAISFSATLVHSDSRGKAASIVLAGLMFATVLGLPITTVISQYFGWRISFGAVSVLVLVSGIMIQRLLPSSSNKEQLNWKDELLRFKNIHLWAAYITSMFIIGGTFAAFSYFTPIFTNVTGFSSASIPYLLALYGSATVIGNIIIGKFADKFTMKILTGGLIILIIALSLFALSAENKYIAVISTIFIGLTGVALNPAMVARVMKTASNGIMINTVHSSFITLGIVIGSSLGGIGISKGYGFVSPLWIGACLAILGVISLFPYLHKGKAD</sequence>
<evidence type="ECO:0000256" key="3">
    <source>
        <dbReference type="ARBA" id="ARBA00022475"/>
    </source>
</evidence>
<dbReference type="PANTHER" id="PTHR43124">
    <property type="entry name" value="PURINE EFFLUX PUMP PBUE"/>
    <property type="match status" value="1"/>
</dbReference>
<dbReference type="Proteomes" id="UP000194143">
    <property type="component" value="Chromosome"/>
</dbReference>
<keyword evidence="5 7" id="KW-1133">Transmembrane helix</keyword>
<gene>
    <name evidence="9" type="ORF">CAB88_15990</name>
</gene>
<proteinExistence type="predicted"/>
<feature type="domain" description="Major facilitator superfamily (MFS) profile" evidence="8">
    <location>
        <begin position="4"/>
        <end position="378"/>
    </location>
</feature>
<dbReference type="SUPFAM" id="SSF103473">
    <property type="entry name" value="MFS general substrate transporter"/>
    <property type="match status" value="1"/>
</dbReference>
<keyword evidence="4 7" id="KW-0812">Transmembrane</keyword>
<feature type="transmembrane region" description="Helical" evidence="7">
    <location>
        <begin position="131"/>
        <end position="154"/>
    </location>
</feature>
<evidence type="ECO:0000313" key="10">
    <source>
        <dbReference type="Proteomes" id="UP000194143"/>
    </source>
</evidence>
<evidence type="ECO:0000256" key="6">
    <source>
        <dbReference type="ARBA" id="ARBA00023136"/>
    </source>
</evidence>
<keyword evidence="10" id="KW-1185">Reference proteome</keyword>
<evidence type="ECO:0000313" key="9">
    <source>
        <dbReference type="EMBL" id="ARP58484.1"/>
    </source>
</evidence>
<accession>A0A1W6WPH9</accession>
<dbReference type="Pfam" id="PF07690">
    <property type="entry name" value="MFS_1"/>
    <property type="match status" value="1"/>
</dbReference>